<accession>A0ABY9AKF5</accession>
<dbReference type="EMBL" id="CP127363">
    <property type="protein sequence ID" value="WIY47401.1"/>
    <property type="molecule type" value="Genomic_DNA"/>
</dbReference>
<protein>
    <submittedName>
        <fullName evidence="2">Uncharacterized protein</fullName>
    </submittedName>
</protein>
<organism evidence="2 3">
    <name type="scientific">Paracidovorax citrulli</name>
    <name type="common">Acidovorax citrulli</name>
    <dbReference type="NCBI Taxonomy" id="80869"/>
    <lineage>
        <taxon>Bacteria</taxon>
        <taxon>Pseudomonadati</taxon>
        <taxon>Pseudomonadota</taxon>
        <taxon>Betaproteobacteria</taxon>
        <taxon>Burkholderiales</taxon>
        <taxon>Comamonadaceae</taxon>
        <taxon>Paracidovorax</taxon>
    </lineage>
</organism>
<evidence type="ECO:0000256" key="1">
    <source>
        <dbReference type="SAM" id="MobiDB-lite"/>
    </source>
</evidence>
<evidence type="ECO:0000313" key="2">
    <source>
        <dbReference type="EMBL" id="WIY47401.1"/>
    </source>
</evidence>
<keyword evidence="3" id="KW-1185">Reference proteome</keyword>
<proteinExistence type="predicted"/>
<dbReference type="RefSeq" id="WP_011794813.1">
    <property type="nucleotide sequence ID" value="NZ_CP023687.1"/>
</dbReference>
<evidence type="ECO:0000313" key="3">
    <source>
        <dbReference type="Proteomes" id="UP001242732"/>
    </source>
</evidence>
<dbReference type="Proteomes" id="UP001242732">
    <property type="component" value="Chromosome"/>
</dbReference>
<name>A0ABY9AKF5_PARCI</name>
<feature type="region of interest" description="Disordered" evidence="1">
    <location>
        <begin position="44"/>
        <end position="78"/>
    </location>
</feature>
<sequence>MTTNTDTTDHTAARATWVEQCAERFVTRAGLNAETDARFAKASAEACADQQAEEHGLNPSEWEPPADAADEGMSYWEE</sequence>
<reference evidence="2 3" key="1">
    <citation type="submission" date="2023-06" db="EMBL/GenBank/DDBJ databases">
        <authorList>
            <person name="Ham H."/>
            <person name="Park D.S."/>
        </authorList>
    </citation>
    <scope>NUCLEOTIDE SEQUENCE [LARGE SCALE GENOMIC DNA]</scope>
    <source>
        <strain evidence="2 3">KACC 17005</strain>
    </source>
</reference>
<gene>
    <name evidence="2" type="ORF">QRO08_16355</name>
</gene>
<dbReference type="GeneID" id="79791305"/>